<feature type="coiled-coil region" evidence="6">
    <location>
        <begin position="880"/>
        <end position="948"/>
    </location>
</feature>
<dbReference type="PANTHER" id="PTHR21402:SF10">
    <property type="entry name" value="U11_U12 SMALL NUCLEAR RIBONUCLEOPROTEIN 48 KDA PROTEIN"/>
    <property type="match status" value="1"/>
</dbReference>
<dbReference type="PANTHER" id="PTHR21402">
    <property type="entry name" value="GAMETOCYTE SPECIFIC FACTOR 1-RELATED"/>
    <property type="match status" value="1"/>
</dbReference>
<evidence type="ECO:0000259" key="8">
    <source>
        <dbReference type="PROSITE" id="PS50071"/>
    </source>
</evidence>
<protein>
    <submittedName>
        <fullName evidence="10">6055_t:CDS:1</fullName>
    </submittedName>
</protein>
<dbReference type="EMBL" id="CAMKVN010000960">
    <property type="protein sequence ID" value="CAI2172596.1"/>
    <property type="molecule type" value="Genomic_DNA"/>
</dbReference>
<gene>
    <name evidence="10" type="ORF">FWILDA_LOCUS5660</name>
</gene>
<dbReference type="PROSITE" id="PS51800">
    <property type="entry name" value="ZF_CHHC_U11_48K"/>
    <property type="match status" value="1"/>
</dbReference>
<evidence type="ECO:0000256" key="1">
    <source>
        <dbReference type="ARBA" id="ARBA00022723"/>
    </source>
</evidence>
<feature type="region of interest" description="Disordered" evidence="7">
    <location>
        <begin position="480"/>
        <end position="529"/>
    </location>
</feature>
<dbReference type="GO" id="GO:0003677">
    <property type="term" value="F:DNA binding"/>
    <property type="evidence" value="ECO:0007669"/>
    <property type="project" value="UniProtKB-UniRule"/>
</dbReference>
<keyword evidence="6" id="KW-0175">Coiled coil</keyword>
<evidence type="ECO:0000256" key="4">
    <source>
        <dbReference type="PROSITE-ProRule" id="PRU00108"/>
    </source>
</evidence>
<feature type="domain" description="Homeobox" evidence="8">
    <location>
        <begin position="83"/>
        <end position="143"/>
    </location>
</feature>
<evidence type="ECO:0000256" key="3">
    <source>
        <dbReference type="ARBA" id="ARBA00022833"/>
    </source>
</evidence>
<feature type="coiled-coil region" evidence="6">
    <location>
        <begin position="391"/>
        <end position="418"/>
    </location>
</feature>
<evidence type="ECO:0000256" key="2">
    <source>
        <dbReference type="ARBA" id="ARBA00022771"/>
    </source>
</evidence>
<dbReference type="InterPro" id="IPR022776">
    <property type="entry name" value="TRM13/UPF0224_CHHC_Znf_dom"/>
</dbReference>
<keyword evidence="1" id="KW-0479">Metal-binding</keyword>
<feature type="region of interest" description="Disordered" evidence="7">
    <location>
        <begin position="423"/>
        <end position="466"/>
    </location>
</feature>
<feature type="compositionally biased region" description="Polar residues" evidence="7">
    <location>
        <begin position="429"/>
        <end position="439"/>
    </location>
</feature>
<comment type="subcellular location">
    <subcellularLocation>
        <location evidence="4 5">Nucleus</location>
    </subcellularLocation>
</comment>
<dbReference type="Proteomes" id="UP001153678">
    <property type="component" value="Unassembled WGS sequence"/>
</dbReference>
<keyword evidence="11" id="KW-1185">Reference proteome</keyword>
<evidence type="ECO:0000256" key="5">
    <source>
        <dbReference type="RuleBase" id="RU000682"/>
    </source>
</evidence>
<keyword evidence="3" id="KW-0862">Zinc</keyword>
<keyword evidence="2" id="KW-0863">Zinc-finger</keyword>
<dbReference type="GO" id="GO:0008270">
    <property type="term" value="F:zinc ion binding"/>
    <property type="evidence" value="ECO:0007669"/>
    <property type="project" value="UniProtKB-KW"/>
</dbReference>
<dbReference type="OrthoDB" id="69229at2759"/>
<evidence type="ECO:0000256" key="6">
    <source>
        <dbReference type="SAM" id="Coils"/>
    </source>
</evidence>
<proteinExistence type="predicted"/>
<dbReference type="SUPFAM" id="SSF46689">
    <property type="entry name" value="Homeodomain-like"/>
    <property type="match status" value="1"/>
</dbReference>
<comment type="caution">
    <text evidence="10">The sequence shown here is derived from an EMBL/GenBank/DDBJ whole genome shotgun (WGS) entry which is preliminary data.</text>
</comment>
<feature type="compositionally biased region" description="Polar residues" evidence="7">
    <location>
        <begin position="508"/>
        <end position="524"/>
    </location>
</feature>
<dbReference type="Gene3D" id="1.20.930.10">
    <property type="entry name" value="Conserved domain common to transcription factors TFIIS, elongin A, CRSP70"/>
    <property type="match status" value="1"/>
</dbReference>
<reference evidence="10" key="1">
    <citation type="submission" date="2022-08" db="EMBL/GenBank/DDBJ databases">
        <authorList>
            <person name="Kallberg Y."/>
            <person name="Tangrot J."/>
            <person name="Rosling A."/>
        </authorList>
    </citation>
    <scope>NUCLEOTIDE SEQUENCE</scope>
    <source>
        <strain evidence="10">Wild A</strain>
    </source>
</reference>
<keyword evidence="4 5" id="KW-0539">Nucleus</keyword>
<name>A0A9W4WR24_9GLOM</name>
<dbReference type="InterPro" id="IPR009057">
    <property type="entry name" value="Homeodomain-like_sf"/>
</dbReference>
<keyword evidence="4 5" id="KW-0371">Homeobox</keyword>
<dbReference type="InterPro" id="IPR051591">
    <property type="entry name" value="UPF0224_FAM112_RNA_Proc"/>
</dbReference>
<dbReference type="AlphaFoldDB" id="A0A9W4WR24"/>
<dbReference type="CDD" id="cd00086">
    <property type="entry name" value="homeodomain"/>
    <property type="match status" value="1"/>
</dbReference>
<dbReference type="InterPro" id="IPR035441">
    <property type="entry name" value="TFIIS/LEDGF_dom_sf"/>
</dbReference>
<dbReference type="Pfam" id="PF05253">
    <property type="entry name" value="zf-U11-48K"/>
    <property type="match status" value="1"/>
</dbReference>
<feature type="DNA-binding region" description="Homeobox" evidence="4">
    <location>
        <begin position="85"/>
        <end position="144"/>
    </location>
</feature>
<dbReference type="InterPro" id="IPR001356">
    <property type="entry name" value="HD"/>
</dbReference>
<evidence type="ECO:0000313" key="11">
    <source>
        <dbReference type="Proteomes" id="UP001153678"/>
    </source>
</evidence>
<dbReference type="GO" id="GO:0005634">
    <property type="term" value="C:nucleus"/>
    <property type="evidence" value="ECO:0007669"/>
    <property type="project" value="UniProtKB-SubCell"/>
</dbReference>
<organism evidence="10 11">
    <name type="scientific">Funneliformis geosporum</name>
    <dbReference type="NCBI Taxonomy" id="1117311"/>
    <lineage>
        <taxon>Eukaryota</taxon>
        <taxon>Fungi</taxon>
        <taxon>Fungi incertae sedis</taxon>
        <taxon>Mucoromycota</taxon>
        <taxon>Glomeromycotina</taxon>
        <taxon>Glomeromycetes</taxon>
        <taxon>Glomerales</taxon>
        <taxon>Glomeraceae</taxon>
        <taxon>Funneliformis</taxon>
    </lineage>
</organism>
<feature type="domain" description="CHHC U11-48K-type" evidence="9">
    <location>
        <begin position="801"/>
        <end position="828"/>
    </location>
</feature>
<evidence type="ECO:0000313" key="10">
    <source>
        <dbReference type="EMBL" id="CAI2172596.1"/>
    </source>
</evidence>
<dbReference type="Pfam" id="PF00046">
    <property type="entry name" value="Homeodomain"/>
    <property type="match status" value="1"/>
</dbReference>
<sequence length="999" mass="115390">MVTFKGYLNDRHKMAQRVYLAGITELRNYRCDENFNNVTIKQTINILLYNWIMDEIFLINFSLPRLNLMDDQKTMQAIQVVQQRQPRPRFHFTEEHLSLLEGIYQQAKYPDKSQKVKAAAAIGATESQVNEWFQRRRKKEMKLQRESGVTNTPTATATATVPFINVTAENNNELNTETTSTYFPPFDGSVNASIPDHEVYVYIDAPQQNQENMYGNYGSSNSNDNNIIASVKIDEESRKASSSTSSNQTAENNESRELIASIMSYLNPDLGLISADVVRDFLKKVKDTSPNTRGVILHIIKQTHDLEILKSLVRERVSYILRNWIKEEATKTDDSNNLKELLEIVSLLPIDYKLSRSSGLGTVIYNKNVKESTIDGVAKLAGGLLDKWVEEKKLSEELQLKEQKVLEEKKRLDKAEKIGQKVGSKSDLIKSSTSQTSSVKELVRPPKPEQKRKKVTDGNAQNDNEKPSIFTQLLSNLAASASKRQTPRPPQKDPSKLVPPSKLKIEKQVTQSQQMEISEDGPSTQKHKETEILPIPSKKRKRVTFAPDGLLEKVKLFETMELDDTDEEHTTADTPHHYGNARDLDRNEGRAAFKRVRKAPAIQWHTPITIDFSSRPKIKKRKVAESDEARIQEERERQILETIYITSDQVPFSPAEPLQNSQINKFNQSVLPKELFLEENKENFKNDGYKDIDILDLNGGYNEEVLRVLYQIYPQWEAMQNKKSMMFPINVPEQNVRGMIFSAPPPQSQAAPPLPIAPWGFNGNTYETELNEYDKQFEKLLNELSWDLENVKIQQQRVNALVNCPFNPAHRIPSKSFERHYRKCELKFHGIHSELGRRKQLPSSNFYYQNTTSVISLNKEIKEGSLPNNNVQSLTVDQRLQEYESEVEKSNQIREQLQQEKQDLYQNFDQVWEAVQKMKEQNQGHKTREELLAEQRDYKRRRKSYRAKNIKITQRTPTQIHKDLIEAYMEDFKLLTQFEMNKQDQNETASPPNPSRYPY</sequence>
<dbReference type="Gene3D" id="1.10.10.60">
    <property type="entry name" value="Homeodomain-like"/>
    <property type="match status" value="1"/>
</dbReference>
<keyword evidence="4 5" id="KW-0238">DNA-binding</keyword>
<dbReference type="SMART" id="SM00389">
    <property type="entry name" value="HOX"/>
    <property type="match status" value="1"/>
</dbReference>
<evidence type="ECO:0000259" key="9">
    <source>
        <dbReference type="PROSITE" id="PS51800"/>
    </source>
</evidence>
<accession>A0A9W4WR24</accession>
<dbReference type="PROSITE" id="PS50071">
    <property type="entry name" value="HOMEOBOX_2"/>
    <property type="match status" value="1"/>
</dbReference>
<evidence type="ECO:0000256" key="7">
    <source>
        <dbReference type="SAM" id="MobiDB-lite"/>
    </source>
</evidence>